<feature type="chain" id="PRO_5023059302" evidence="1">
    <location>
        <begin position="23"/>
        <end position="284"/>
    </location>
</feature>
<keyword evidence="2" id="KW-0378">Hydrolase</keyword>
<dbReference type="OrthoDB" id="9792428at2"/>
<reference evidence="2 3" key="1">
    <citation type="submission" date="2019-06" db="EMBL/GenBank/DDBJ databases">
        <title>Thermomonas aquatica sp. nov., isolated from an industrial wastewater treatment plant.</title>
        <authorList>
            <person name="Jeon J.H."/>
            <person name="Park D.-S."/>
        </authorList>
    </citation>
    <scope>NUCLEOTIDE SEQUENCE [LARGE SCALE GENOMIC DNA]</scope>
    <source>
        <strain evidence="2 3">SY21</strain>
    </source>
</reference>
<dbReference type="CDD" id="cd00229">
    <property type="entry name" value="SGNH_hydrolase"/>
    <property type="match status" value="1"/>
</dbReference>
<gene>
    <name evidence="2" type="ORF">FHQ07_05890</name>
</gene>
<organism evidence="2 3">
    <name type="scientific">Thermomonas aquatica</name>
    <dbReference type="NCBI Taxonomy" id="2202149"/>
    <lineage>
        <taxon>Bacteria</taxon>
        <taxon>Pseudomonadati</taxon>
        <taxon>Pseudomonadota</taxon>
        <taxon>Gammaproteobacteria</taxon>
        <taxon>Lysobacterales</taxon>
        <taxon>Lysobacteraceae</taxon>
        <taxon>Thermomonas</taxon>
    </lineage>
</organism>
<accession>A0A5B7ZPC9</accession>
<keyword evidence="3" id="KW-1185">Reference proteome</keyword>
<dbReference type="Proteomes" id="UP000308149">
    <property type="component" value="Chromosome"/>
</dbReference>
<sequence length="284" mass="29929">MSLRPILMLACLAWIGAPLARAQSVAPAREYRVLLVGNSLIYTNNLPALLRAVGASQGTPIATETYASPGGTLAERWKQGHVAEALRKQAFDAVILQEQGGNLAACMASPEQQATAPCMASIRAQVGIAKLAQLQHAKVMLFATWGPDQRWQGRLDRSTRLLAGKSMASVFDAAAALRALHKAQPGIDLYPDGTHPSTQASLMLALALYRDITGTPPLAKDLRITAPLLPVNAAISAASPMESQPGLAGDGKATLVPASLIEPLVKALPEPDASGEMDPARPRR</sequence>
<dbReference type="RefSeq" id="WP_139715932.1">
    <property type="nucleotide sequence ID" value="NZ_CP040871.1"/>
</dbReference>
<dbReference type="SUPFAM" id="SSF52266">
    <property type="entry name" value="SGNH hydrolase"/>
    <property type="match status" value="1"/>
</dbReference>
<evidence type="ECO:0000256" key="1">
    <source>
        <dbReference type="SAM" id="SignalP"/>
    </source>
</evidence>
<dbReference type="Gene3D" id="3.40.50.1110">
    <property type="entry name" value="SGNH hydrolase"/>
    <property type="match status" value="1"/>
</dbReference>
<dbReference type="InterPro" id="IPR036514">
    <property type="entry name" value="SGNH_hydro_sf"/>
</dbReference>
<dbReference type="KEGG" id="thes:FHQ07_05890"/>
<feature type="signal peptide" evidence="1">
    <location>
        <begin position="1"/>
        <end position="22"/>
    </location>
</feature>
<evidence type="ECO:0000313" key="3">
    <source>
        <dbReference type="Proteomes" id="UP000308149"/>
    </source>
</evidence>
<proteinExistence type="predicted"/>
<evidence type="ECO:0000313" key="2">
    <source>
        <dbReference type="EMBL" id="QDA56880.1"/>
    </source>
</evidence>
<dbReference type="EMBL" id="CP040871">
    <property type="protein sequence ID" value="QDA56880.1"/>
    <property type="molecule type" value="Genomic_DNA"/>
</dbReference>
<protein>
    <submittedName>
        <fullName evidence="2">SGNH/GDSL hydrolase family protein</fullName>
    </submittedName>
</protein>
<keyword evidence="1" id="KW-0732">Signal</keyword>
<dbReference type="GO" id="GO:0016788">
    <property type="term" value="F:hydrolase activity, acting on ester bonds"/>
    <property type="evidence" value="ECO:0007669"/>
    <property type="project" value="UniProtKB-ARBA"/>
</dbReference>
<dbReference type="AlphaFoldDB" id="A0A5B7ZPC9"/>
<name>A0A5B7ZPC9_9GAMM</name>